<dbReference type="KEGG" id="phb:HYN04_09205"/>
<dbReference type="SUPFAM" id="SSF103088">
    <property type="entry name" value="OmpA-like"/>
    <property type="match status" value="1"/>
</dbReference>
<dbReference type="Gene3D" id="3.30.1330.60">
    <property type="entry name" value="OmpA-like domain"/>
    <property type="match status" value="1"/>
</dbReference>
<dbReference type="InterPro" id="IPR036737">
    <property type="entry name" value="OmpA-like_sf"/>
</dbReference>
<evidence type="ECO:0000313" key="3">
    <source>
        <dbReference type="EMBL" id="AWM77919.1"/>
    </source>
</evidence>
<proteinExistence type="predicted"/>
<dbReference type="AlphaFoldDB" id="A0A2Z3HYQ4"/>
<protein>
    <submittedName>
        <fullName evidence="3">Cell envelope biogenesis protein OmpA</fullName>
    </submittedName>
</protein>
<feature type="domain" description="OmpA-like" evidence="2">
    <location>
        <begin position="59"/>
        <end position="167"/>
    </location>
</feature>
<name>A0A2Z3HYQ4_9CAUL</name>
<dbReference type="Proteomes" id="UP000247763">
    <property type="component" value="Chromosome"/>
</dbReference>
<dbReference type="RefSeq" id="WP_110450486.1">
    <property type="nucleotide sequence ID" value="NZ_CP029479.1"/>
</dbReference>
<dbReference type="EMBL" id="CP029479">
    <property type="protein sequence ID" value="AWM77919.1"/>
    <property type="molecule type" value="Genomic_DNA"/>
</dbReference>
<reference evidence="4" key="1">
    <citation type="submission" date="2018-05" db="EMBL/GenBank/DDBJ databases">
        <title>Genome sequencing of Phenylobacterium sp. HYN0004.</title>
        <authorList>
            <person name="Yi H."/>
            <person name="Baek C."/>
        </authorList>
    </citation>
    <scope>NUCLEOTIDE SEQUENCE [LARGE SCALE GENOMIC DNA]</scope>
    <source>
        <strain evidence="4">HYN0004</strain>
    </source>
</reference>
<organism evidence="3 4">
    <name type="scientific">Phenylobacterium parvum</name>
    <dbReference type="NCBI Taxonomy" id="2201350"/>
    <lineage>
        <taxon>Bacteria</taxon>
        <taxon>Pseudomonadati</taxon>
        <taxon>Pseudomonadota</taxon>
        <taxon>Alphaproteobacteria</taxon>
        <taxon>Caulobacterales</taxon>
        <taxon>Caulobacteraceae</taxon>
        <taxon>Phenylobacterium</taxon>
    </lineage>
</organism>
<dbReference type="InterPro" id="IPR006665">
    <property type="entry name" value="OmpA-like"/>
</dbReference>
<gene>
    <name evidence="3" type="ORF">HYN04_09205</name>
</gene>
<accession>A0A2Z3HYQ4</accession>
<dbReference type="Pfam" id="PF00691">
    <property type="entry name" value="OmpA"/>
    <property type="match status" value="1"/>
</dbReference>
<keyword evidence="1" id="KW-0472">Membrane</keyword>
<evidence type="ECO:0000313" key="4">
    <source>
        <dbReference type="Proteomes" id="UP000247763"/>
    </source>
</evidence>
<evidence type="ECO:0000259" key="2">
    <source>
        <dbReference type="PROSITE" id="PS51123"/>
    </source>
</evidence>
<sequence length="167" mass="16840">MSNNTSLAAWDRLHKIGAALLAALLGLLWLLKIATPANCCAAAAPAAAPAVAAIAAAPAAAPTAPAAARLYFDVDVSDKIAEGEPLLAPIVAWLAANPSARAVVTGYHDPTGGAQRNHDLAKSRAQTVQAALVAAGVAADRIDLVKPISTDGGGDLKEARRVEVSVK</sequence>
<dbReference type="PROSITE" id="PS51123">
    <property type="entry name" value="OMPA_2"/>
    <property type="match status" value="1"/>
</dbReference>
<evidence type="ECO:0000256" key="1">
    <source>
        <dbReference type="PROSITE-ProRule" id="PRU00473"/>
    </source>
</evidence>
<keyword evidence="4" id="KW-1185">Reference proteome</keyword>
<dbReference type="GO" id="GO:0016020">
    <property type="term" value="C:membrane"/>
    <property type="evidence" value="ECO:0007669"/>
    <property type="project" value="UniProtKB-UniRule"/>
</dbReference>
<dbReference type="OrthoDB" id="8526920at2"/>